<dbReference type="Pfam" id="PF00665">
    <property type="entry name" value="rve"/>
    <property type="match status" value="1"/>
</dbReference>
<evidence type="ECO:0000256" key="3">
    <source>
        <dbReference type="ARBA" id="ARBA00022722"/>
    </source>
</evidence>
<feature type="compositionally biased region" description="Pro residues" evidence="7">
    <location>
        <begin position="787"/>
        <end position="798"/>
    </location>
</feature>
<evidence type="ECO:0000256" key="5">
    <source>
        <dbReference type="ARBA" id="ARBA00022801"/>
    </source>
</evidence>
<keyword evidence="6" id="KW-0511">Multifunctional enzyme</keyword>
<dbReference type="PROSITE" id="PS50175">
    <property type="entry name" value="ASP_PROT_RETROV"/>
    <property type="match status" value="1"/>
</dbReference>
<dbReference type="Proteomes" id="UP000762676">
    <property type="component" value="Unassembled WGS sequence"/>
</dbReference>
<evidence type="ECO:0000259" key="9">
    <source>
        <dbReference type="PROSITE" id="PS50994"/>
    </source>
</evidence>
<dbReference type="InterPro" id="IPR036397">
    <property type="entry name" value="RNaseH_sf"/>
</dbReference>
<dbReference type="InterPro" id="IPR041577">
    <property type="entry name" value="RT_RNaseH_2"/>
</dbReference>
<dbReference type="InterPro" id="IPR012337">
    <property type="entry name" value="RNaseH-like_sf"/>
</dbReference>
<evidence type="ECO:0000259" key="8">
    <source>
        <dbReference type="PROSITE" id="PS50175"/>
    </source>
</evidence>
<dbReference type="PANTHER" id="PTHR37984">
    <property type="entry name" value="PROTEIN CBG26694"/>
    <property type="match status" value="1"/>
</dbReference>
<reference evidence="10 11" key="1">
    <citation type="journal article" date="2021" name="Elife">
        <title>Chloroplast acquisition without the gene transfer in kleptoplastic sea slugs, Plakobranchus ocellatus.</title>
        <authorList>
            <person name="Maeda T."/>
            <person name="Takahashi S."/>
            <person name="Yoshida T."/>
            <person name="Shimamura S."/>
            <person name="Takaki Y."/>
            <person name="Nagai Y."/>
            <person name="Toyoda A."/>
            <person name="Suzuki Y."/>
            <person name="Arimoto A."/>
            <person name="Ishii H."/>
            <person name="Satoh N."/>
            <person name="Nishiyama T."/>
            <person name="Hasebe M."/>
            <person name="Maruyama T."/>
            <person name="Minagawa J."/>
            <person name="Obokata J."/>
            <person name="Shigenobu S."/>
        </authorList>
    </citation>
    <scope>NUCLEOTIDE SEQUENCE [LARGE SCALE GENOMIC DNA]</scope>
</reference>
<keyword evidence="4" id="KW-0255">Endonuclease</keyword>
<feature type="domain" description="Peptidase A2" evidence="8">
    <location>
        <begin position="29"/>
        <end position="102"/>
    </location>
</feature>
<keyword evidence="11" id="KW-1185">Reference proteome</keyword>
<dbReference type="SUPFAM" id="SSF56672">
    <property type="entry name" value="DNA/RNA polymerases"/>
    <property type="match status" value="1"/>
</dbReference>
<evidence type="ECO:0000256" key="2">
    <source>
        <dbReference type="ARBA" id="ARBA00022695"/>
    </source>
</evidence>
<keyword evidence="3" id="KW-0540">Nuclease</keyword>
<dbReference type="PROSITE" id="PS50994">
    <property type="entry name" value="INTEGRASE"/>
    <property type="match status" value="1"/>
</dbReference>
<evidence type="ECO:0000256" key="1">
    <source>
        <dbReference type="ARBA" id="ARBA00022679"/>
    </source>
</evidence>
<dbReference type="SUPFAM" id="SSF53098">
    <property type="entry name" value="Ribonuclease H-like"/>
    <property type="match status" value="1"/>
</dbReference>
<protein>
    <submittedName>
        <fullName evidence="10">Pol polyprotein</fullName>
    </submittedName>
</protein>
<dbReference type="InterPro" id="IPR050951">
    <property type="entry name" value="Retrovirus_Pol_polyprotein"/>
</dbReference>
<evidence type="ECO:0000256" key="4">
    <source>
        <dbReference type="ARBA" id="ARBA00022759"/>
    </source>
</evidence>
<name>A0AAV4FP81_9GAST</name>
<dbReference type="GO" id="GO:0003676">
    <property type="term" value="F:nucleic acid binding"/>
    <property type="evidence" value="ECO:0007669"/>
    <property type="project" value="InterPro"/>
</dbReference>
<dbReference type="Gene3D" id="3.30.420.10">
    <property type="entry name" value="Ribonuclease H-like superfamily/Ribonuclease H"/>
    <property type="match status" value="1"/>
</dbReference>
<dbReference type="Gene3D" id="3.30.70.270">
    <property type="match status" value="2"/>
</dbReference>
<evidence type="ECO:0000313" key="11">
    <source>
        <dbReference type="Proteomes" id="UP000762676"/>
    </source>
</evidence>
<dbReference type="EMBL" id="BMAT01007942">
    <property type="protein sequence ID" value="GFR74771.1"/>
    <property type="molecule type" value="Genomic_DNA"/>
</dbReference>
<dbReference type="GO" id="GO:0015074">
    <property type="term" value="P:DNA integration"/>
    <property type="evidence" value="ECO:0007669"/>
    <property type="project" value="InterPro"/>
</dbReference>
<feature type="domain" description="Integrase catalytic" evidence="9">
    <location>
        <begin position="515"/>
        <end position="686"/>
    </location>
</feature>
<dbReference type="Gene3D" id="1.10.340.70">
    <property type="match status" value="1"/>
</dbReference>
<evidence type="ECO:0000313" key="10">
    <source>
        <dbReference type="EMBL" id="GFR74771.1"/>
    </source>
</evidence>
<gene>
    <name evidence="10" type="ORF">ElyMa_003901400</name>
</gene>
<feature type="compositionally biased region" description="Basic residues" evidence="7">
    <location>
        <begin position="826"/>
        <end position="835"/>
    </location>
</feature>
<dbReference type="FunFam" id="3.30.420.10:FF:000032">
    <property type="entry name" value="Retrovirus-related Pol polyprotein from transposon 297-like Protein"/>
    <property type="match status" value="1"/>
</dbReference>
<dbReference type="Gene3D" id="2.40.70.10">
    <property type="entry name" value="Acid Proteases"/>
    <property type="match status" value="1"/>
</dbReference>
<dbReference type="PANTHER" id="PTHR37984:SF5">
    <property type="entry name" value="PROTEIN NYNRIN-LIKE"/>
    <property type="match status" value="1"/>
</dbReference>
<accession>A0AAV4FP81</accession>
<evidence type="ECO:0000256" key="6">
    <source>
        <dbReference type="ARBA" id="ARBA00023268"/>
    </source>
</evidence>
<dbReference type="AlphaFoldDB" id="A0AAV4FP81"/>
<dbReference type="GO" id="GO:0016779">
    <property type="term" value="F:nucleotidyltransferase activity"/>
    <property type="evidence" value="ECO:0007669"/>
    <property type="project" value="UniProtKB-KW"/>
</dbReference>
<comment type="caution">
    <text evidence="10">The sequence shown here is derived from an EMBL/GenBank/DDBJ whole genome shotgun (WGS) entry which is preliminary data.</text>
</comment>
<organism evidence="10 11">
    <name type="scientific">Elysia marginata</name>
    <dbReference type="NCBI Taxonomy" id="1093978"/>
    <lineage>
        <taxon>Eukaryota</taxon>
        <taxon>Metazoa</taxon>
        <taxon>Spiralia</taxon>
        <taxon>Lophotrochozoa</taxon>
        <taxon>Mollusca</taxon>
        <taxon>Gastropoda</taxon>
        <taxon>Heterobranchia</taxon>
        <taxon>Euthyneura</taxon>
        <taxon>Panpulmonata</taxon>
        <taxon>Sacoglossa</taxon>
        <taxon>Placobranchoidea</taxon>
        <taxon>Plakobranchidae</taxon>
        <taxon>Elysia</taxon>
    </lineage>
</organism>
<dbReference type="InterPro" id="IPR043128">
    <property type="entry name" value="Rev_trsase/Diguanyl_cyclase"/>
</dbReference>
<feature type="region of interest" description="Disordered" evidence="7">
    <location>
        <begin position="783"/>
        <end position="835"/>
    </location>
</feature>
<dbReference type="Pfam" id="PF17919">
    <property type="entry name" value="RT_RNaseH_2"/>
    <property type="match status" value="1"/>
</dbReference>
<sequence>MPATRRGVAVAGTSHQPNTLSVVDRTSGLSYLVDTGAEVFVYPASAQDRRAQQPTSTLTAANGTSIHTWGRRSVSLAIGRRRQYNHEFYLDDVTYPILGADFFTKHELAIDLRGKRLLSLDNISILLRETKSPLALAGLGFPLQNKFSSLLQQFPELLTPHFHHSTNKHGVEHHIITHGPPTHARARRLNLEKLAAAKNEFLQMRKWLFTLLPDNGLVINKAKCIFGADELDFLGHHVSADGITPLAERVVALRDSRAPQNRSSLQRFLGMINYYHRFLPGIAPILAPLHAQASGKGQNIEWTKEAFYSAKDVLSKAVLLHHPQPEAPTSLTVDASNTAVGAQLEQRQAEFTTDIQHIKGKFNVVADTLSRLNTIGTTADAANPNHLNSLTTDPPGGDCINFDHLAKDQVNSEEMASYRTATTGLVLKDVDIGPSTLLCDISMGVPRPVLPTLWARPVFNKIHGLCHSGFRPTQKAIAKRFVWHAMRRDIRQWCKECPDCQASKIHRHTRSPLTERLPPSDRFRSLHVDLVGPLPESQGMTYLFTIIDRFTRWSEAVPLPDAHASTCAKALLHHWVARFGVPEDVTSDRGRQFTSSLWNQLNNLLGIEANTTTAYHPQANGMVERLHRQLKASLKARTTNSNWFAELPMVLLGIRSSWRVDPGCSPAELVYGSTLRIPGEFLQPRDARIVEPDLPFLKHLQHTLRFHGYHPVYVPASLVSSDFVYVRRDSHKHPLQRPYDGPYRVLNKNDKHFTVEVKGRSETITIDRLKAVFVTQLTTCKDNTPAPAKPPLAAPPGSWPETVLPAASALPSGDIPGPSTATRSGRISRRPARFH</sequence>
<keyword evidence="5" id="KW-0378">Hydrolase</keyword>
<dbReference type="InterPro" id="IPR043502">
    <property type="entry name" value="DNA/RNA_pol_sf"/>
</dbReference>
<dbReference type="GO" id="GO:0004190">
    <property type="term" value="F:aspartic-type endopeptidase activity"/>
    <property type="evidence" value="ECO:0007669"/>
    <property type="project" value="InterPro"/>
</dbReference>
<dbReference type="InterPro" id="IPR021109">
    <property type="entry name" value="Peptidase_aspartic_dom_sf"/>
</dbReference>
<dbReference type="SUPFAM" id="SSF50630">
    <property type="entry name" value="Acid proteases"/>
    <property type="match status" value="1"/>
</dbReference>
<dbReference type="InterPro" id="IPR001995">
    <property type="entry name" value="Peptidase_A2_cat"/>
</dbReference>
<dbReference type="GO" id="GO:0004519">
    <property type="term" value="F:endonuclease activity"/>
    <property type="evidence" value="ECO:0007669"/>
    <property type="project" value="UniProtKB-KW"/>
</dbReference>
<keyword evidence="1" id="KW-0808">Transferase</keyword>
<evidence type="ECO:0000256" key="7">
    <source>
        <dbReference type="SAM" id="MobiDB-lite"/>
    </source>
</evidence>
<keyword evidence="2" id="KW-0548">Nucleotidyltransferase</keyword>
<dbReference type="InterPro" id="IPR041588">
    <property type="entry name" value="Integrase_H2C2"/>
</dbReference>
<dbReference type="InterPro" id="IPR001584">
    <property type="entry name" value="Integrase_cat-core"/>
</dbReference>
<dbReference type="Pfam" id="PF17921">
    <property type="entry name" value="Integrase_H2C2"/>
    <property type="match status" value="1"/>
</dbReference>
<dbReference type="GO" id="GO:0006508">
    <property type="term" value="P:proteolysis"/>
    <property type="evidence" value="ECO:0007669"/>
    <property type="project" value="InterPro"/>
</dbReference>
<proteinExistence type="predicted"/>